<comment type="caution">
    <text evidence="9">The sequence shown here is derived from an EMBL/GenBank/DDBJ whole genome shotgun (WGS) entry which is preliminary data.</text>
</comment>
<evidence type="ECO:0000256" key="5">
    <source>
        <dbReference type="ARBA" id="ARBA00022692"/>
    </source>
</evidence>
<dbReference type="InterPro" id="IPR037185">
    <property type="entry name" value="EmrE-like"/>
</dbReference>
<keyword evidence="3" id="KW-0813">Transport</keyword>
<feature type="transmembrane region" description="Helical" evidence="8">
    <location>
        <begin position="6"/>
        <end position="24"/>
    </location>
</feature>
<evidence type="ECO:0000256" key="6">
    <source>
        <dbReference type="ARBA" id="ARBA00022989"/>
    </source>
</evidence>
<feature type="transmembrane region" description="Helical" evidence="8">
    <location>
        <begin position="238"/>
        <end position="259"/>
    </location>
</feature>
<dbReference type="PATRIC" id="fig|1423742.4.peg.967"/>
<keyword evidence="7 8" id="KW-0472">Membrane</keyword>
<comment type="similarity">
    <text evidence="2">Belongs to the GRP transporter (TC 2.A.7.5) family.</text>
</comment>
<dbReference type="RefSeq" id="WP_054651989.1">
    <property type="nucleotide sequence ID" value="NZ_AZGC01000026.1"/>
</dbReference>
<dbReference type="InterPro" id="IPR010651">
    <property type="entry name" value="Sugar_transport"/>
</dbReference>
<dbReference type="Proteomes" id="UP000051084">
    <property type="component" value="Unassembled WGS sequence"/>
</dbReference>
<feature type="transmembrane region" description="Helical" evidence="8">
    <location>
        <begin position="31"/>
        <end position="49"/>
    </location>
</feature>
<reference evidence="9 10" key="1">
    <citation type="journal article" date="2015" name="Genome Announc.">
        <title>Expanding the biotechnology potential of lactobacilli through comparative genomics of 213 strains and associated genera.</title>
        <authorList>
            <person name="Sun Z."/>
            <person name="Harris H.M."/>
            <person name="McCann A."/>
            <person name="Guo C."/>
            <person name="Argimon S."/>
            <person name="Zhang W."/>
            <person name="Yang X."/>
            <person name="Jeffery I.B."/>
            <person name="Cooney J.C."/>
            <person name="Kagawa T.F."/>
            <person name="Liu W."/>
            <person name="Song Y."/>
            <person name="Salvetti E."/>
            <person name="Wrobel A."/>
            <person name="Rasinkangas P."/>
            <person name="Parkhill J."/>
            <person name="Rea M.C."/>
            <person name="O'Sullivan O."/>
            <person name="Ritari J."/>
            <person name="Douillard F.P."/>
            <person name="Paul Ross R."/>
            <person name="Yang R."/>
            <person name="Briner A.E."/>
            <person name="Felis G.E."/>
            <person name="de Vos W.M."/>
            <person name="Barrangou R."/>
            <person name="Klaenhammer T.R."/>
            <person name="Caufield P.W."/>
            <person name="Cui Y."/>
            <person name="Zhang H."/>
            <person name="O'Toole P.W."/>
        </authorList>
    </citation>
    <scope>NUCLEOTIDE SEQUENCE [LARGE SCALE GENOMIC DNA]</scope>
    <source>
        <strain evidence="9 10">DSM 18793</strain>
    </source>
</reference>
<sequence>MSYLIGLIPALAWGIMPLLATKAGGTEKHQIFGIGSGALLVAIVTQLVMRPHVSVEIFIFALICGMLWSTAQVGQFIAMKKMGVSKAIPLSTVFQLVGNSIIGTLVFKEWDTVRSITVGFIALAVVVIGALCTSVVDKDAADKVGAVTVSNVLFLLVSTIGYWIYSAFPKIPFLLNAKPEGLFFPQALGIFIGAVLYQLFTGQIKSFKDREQYTNIIAGVAWGCAAIAYIFAGRDLGVNVAFVLTQLNVIIATLGGIIILHEHHSKREMKYTVLGIALIVIGSIMTIAA</sequence>
<evidence type="ECO:0000256" key="8">
    <source>
        <dbReference type="SAM" id="Phobius"/>
    </source>
</evidence>
<comment type="subcellular location">
    <subcellularLocation>
        <location evidence="1">Cell membrane</location>
        <topology evidence="1">Multi-pass membrane protein</topology>
    </subcellularLocation>
</comment>
<evidence type="ECO:0000256" key="4">
    <source>
        <dbReference type="ARBA" id="ARBA00022597"/>
    </source>
</evidence>
<feature type="transmembrane region" description="Helical" evidence="8">
    <location>
        <begin position="271"/>
        <end position="288"/>
    </location>
</feature>
<dbReference type="Gene3D" id="1.10.3730.20">
    <property type="match status" value="1"/>
</dbReference>
<evidence type="ECO:0000256" key="3">
    <source>
        <dbReference type="ARBA" id="ARBA00022448"/>
    </source>
</evidence>
<name>A0A0R1UTT0_9LACO</name>
<dbReference type="OrthoDB" id="1452595at2"/>
<dbReference type="AlphaFoldDB" id="A0A0R1UTT0"/>
<evidence type="ECO:0000256" key="1">
    <source>
        <dbReference type="ARBA" id="ARBA00004651"/>
    </source>
</evidence>
<evidence type="ECO:0000256" key="7">
    <source>
        <dbReference type="ARBA" id="ARBA00023136"/>
    </source>
</evidence>
<keyword evidence="5 8" id="KW-0812">Transmembrane</keyword>
<dbReference type="GO" id="GO:0005886">
    <property type="term" value="C:plasma membrane"/>
    <property type="evidence" value="ECO:0007669"/>
    <property type="project" value="UniProtKB-SubCell"/>
</dbReference>
<evidence type="ECO:0000256" key="2">
    <source>
        <dbReference type="ARBA" id="ARBA00006117"/>
    </source>
</evidence>
<dbReference type="GO" id="GO:0015144">
    <property type="term" value="F:carbohydrate transmembrane transporter activity"/>
    <property type="evidence" value="ECO:0007669"/>
    <property type="project" value="InterPro"/>
</dbReference>
<protein>
    <submittedName>
        <fullName evidence="9">Sugar transporter</fullName>
    </submittedName>
</protein>
<organism evidence="9 10">
    <name type="scientific">Limosilactobacillus equigenerosi DSM 18793 = JCM 14505</name>
    <dbReference type="NCBI Taxonomy" id="1423742"/>
    <lineage>
        <taxon>Bacteria</taxon>
        <taxon>Bacillati</taxon>
        <taxon>Bacillota</taxon>
        <taxon>Bacilli</taxon>
        <taxon>Lactobacillales</taxon>
        <taxon>Lactobacillaceae</taxon>
        <taxon>Limosilactobacillus</taxon>
    </lineage>
</organism>
<dbReference type="EMBL" id="AZGC01000026">
    <property type="protein sequence ID" value="KRL94883.1"/>
    <property type="molecule type" value="Genomic_DNA"/>
</dbReference>
<dbReference type="SUPFAM" id="SSF103481">
    <property type="entry name" value="Multidrug resistance efflux transporter EmrE"/>
    <property type="match status" value="2"/>
</dbReference>
<proteinExistence type="inferred from homology"/>
<keyword evidence="4 9" id="KW-0762">Sugar transport</keyword>
<feature type="transmembrane region" description="Helical" evidence="8">
    <location>
        <begin position="213"/>
        <end position="232"/>
    </location>
</feature>
<dbReference type="Pfam" id="PF06800">
    <property type="entry name" value="Sugar_transport"/>
    <property type="match status" value="1"/>
</dbReference>
<dbReference type="CDD" id="cd23110">
    <property type="entry name" value="GRP"/>
    <property type="match status" value="1"/>
</dbReference>
<dbReference type="STRING" id="417373.GCA_001570685_00325"/>
<keyword evidence="10" id="KW-1185">Reference proteome</keyword>
<feature type="transmembrane region" description="Helical" evidence="8">
    <location>
        <begin position="55"/>
        <end position="78"/>
    </location>
</feature>
<accession>A0A0R1UTT0</accession>
<gene>
    <name evidence="9" type="ORF">FC21_GL000926</name>
</gene>
<keyword evidence="6 8" id="KW-1133">Transmembrane helix</keyword>
<feature type="transmembrane region" description="Helical" evidence="8">
    <location>
        <begin position="144"/>
        <end position="163"/>
    </location>
</feature>
<dbReference type="PANTHER" id="PTHR16119:SF17">
    <property type="entry name" value="TRANSMEMBRANE PROTEIN 144"/>
    <property type="match status" value="1"/>
</dbReference>
<feature type="transmembrane region" description="Helical" evidence="8">
    <location>
        <begin position="113"/>
        <end position="132"/>
    </location>
</feature>
<evidence type="ECO:0000313" key="10">
    <source>
        <dbReference type="Proteomes" id="UP000051084"/>
    </source>
</evidence>
<dbReference type="PANTHER" id="PTHR16119">
    <property type="entry name" value="TRANSMEMBRANE PROTEIN 144"/>
    <property type="match status" value="1"/>
</dbReference>
<feature type="transmembrane region" description="Helical" evidence="8">
    <location>
        <begin position="183"/>
        <end position="201"/>
    </location>
</feature>
<evidence type="ECO:0000313" key="9">
    <source>
        <dbReference type="EMBL" id="KRL94883.1"/>
    </source>
</evidence>